<accession>S6AZR7</accession>
<name>S6AZR7_BABBO</name>
<evidence type="ECO:0000313" key="1">
    <source>
        <dbReference type="EMBL" id="BAN64548.1"/>
    </source>
</evidence>
<dbReference type="AlphaFoldDB" id="S6AZR7"/>
<sequence>MTVFEEDVKHVLSKAFGLILYDIRTGGGKRESFLKQSLAFHPHDLLINDENDHEIRGFLLLLVPCLKTSPAGLTLDRICDIFKKIGKGHLVPRSSEEQDDLKAALRTTRRRREAKRRTSEFGSLLHYLIYAKDLGYLNIFIDANKGGNLDAIYIQAGQRLNIEFEQQLYMNQLNTLVMDGPLKRSLGIFFEA</sequence>
<dbReference type="VEuPathDB" id="PiroplasmaDB:BBOV_IV002825"/>
<protein>
    <submittedName>
        <fullName evidence="1">Uncharacterized protein</fullName>
    </submittedName>
</protein>
<dbReference type="EMBL" id="AK440754">
    <property type="protein sequence ID" value="BAN64548.1"/>
    <property type="molecule type" value="mRNA"/>
</dbReference>
<organism evidence="1">
    <name type="scientific">Babesia bovis</name>
    <dbReference type="NCBI Taxonomy" id="5865"/>
    <lineage>
        <taxon>Eukaryota</taxon>
        <taxon>Sar</taxon>
        <taxon>Alveolata</taxon>
        <taxon>Apicomplexa</taxon>
        <taxon>Aconoidasida</taxon>
        <taxon>Piroplasmida</taxon>
        <taxon>Babesiidae</taxon>
        <taxon>Babesia</taxon>
    </lineage>
</organism>
<proteinExistence type="evidence at transcript level"/>
<reference evidence="1" key="1">
    <citation type="journal article" date="2014" name="BMC Genomics">
        <title>The Babesia bovis gene and promoter model: an update from full-length EST analysis.</title>
        <authorList>
            <person name="Yamagishi J."/>
            <person name="Wakaguri H."/>
            <person name="Yokoyama N."/>
            <person name="Yamashita R."/>
            <person name="Suzuki Y."/>
            <person name="Xuan X."/>
            <person name="Igarashi I."/>
        </authorList>
    </citation>
    <scope>NUCLEOTIDE SEQUENCE</scope>
    <source>
        <strain evidence="1">Texas</strain>
    </source>
</reference>